<dbReference type="InterPro" id="IPR050178">
    <property type="entry name" value="AspA/AstE_fam"/>
</dbReference>
<dbReference type="InterPro" id="IPR055438">
    <property type="entry name" value="AstE_AspA_cat"/>
</dbReference>
<evidence type="ECO:0000259" key="5">
    <source>
        <dbReference type="Pfam" id="PF24827"/>
    </source>
</evidence>
<keyword evidence="3" id="KW-0378">Hydrolase</keyword>
<dbReference type="PANTHER" id="PTHR15162">
    <property type="entry name" value="ASPARTOACYLASE"/>
    <property type="match status" value="1"/>
</dbReference>
<gene>
    <name evidence="6" type="ORF">ACFP85_08780</name>
</gene>
<evidence type="ECO:0000313" key="6">
    <source>
        <dbReference type="EMBL" id="MFC6440240.1"/>
    </source>
</evidence>
<evidence type="ECO:0000256" key="2">
    <source>
        <dbReference type="ARBA" id="ARBA00022723"/>
    </source>
</evidence>
<dbReference type="SUPFAM" id="SSF53187">
    <property type="entry name" value="Zn-dependent exopeptidases"/>
    <property type="match status" value="1"/>
</dbReference>
<keyword evidence="2" id="KW-0479">Metal-binding</keyword>
<sequence>MRAEALHRADLQGHQKFAQPLEVLSRLQDVSVFDVAGQDNTRWRAVSVLIHGNEPSGFYAMCRYWHSAVIPAVNLRFIVASVSAAKTAKWFSQRYIEGERDLNRCFALDDNQADTLRAQRIVKAIREVTPECVVDLHNTSGQGPAFAVALQKDLATRKLAGLWSDYLIHTGLRLGSLMEQEFDCPTLTIECGGSDDAKSHQIAYQGICRLAISETLDECAFPAQVLSHPMRVELRPGMSLSYANQRQHLTDVCILQQVTQYNYDGVEQGDLLGWINGADLSVFRVRDEMGNDLHLDLFTLDNNQVRFNQSLHIFMATTSVKAATEDCLFYCVKK</sequence>
<dbReference type="Proteomes" id="UP001596364">
    <property type="component" value="Unassembled WGS sequence"/>
</dbReference>
<feature type="domain" description="Succinylglutamate desuccinylase/Aspartoacylase catalytic" evidence="5">
    <location>
        <begin position="50"/>
        <end position="140"/>
    </location>
</feature>
<dbReference type="RefSeq" id="WP_165490734.1">
    <property type="nucleotide sequence ID" value="NZ_JBHSUS010000001.1"/>
</dbReference>
<proteinExistence type="predicted"/>
<dbReference type="EMBL" id="JBHSUS010000001">
    <property type="protein sequence ID" value="MFC6440240.1"/>
    <property type="molecule type" value="Genomic_DNA"/>
</dbReference>
<dbReference type="Pfam" id="PF24827">
    <property type="entry name" value="AstE_AspA_cat"/>
    <property type="match status" value="1"/>
</dbReference>
<keyword evidence="4" id="KW-0862">Zinc</keyword>
<reference evidence="7" key="1">
    <citation type="journal article" date="2019" name="Int. J. Syst. Evol. Microbiol.">
        <title>The Global Catalogue of Microorganisms (GCM) 10K type strain sequencing project: providing services to taxonomists for standard genome sequencing and annotation.</title>
        <authorList>
            <consortium name="The Broad Institute Genomics Platform"/>
            <consortium name="The Broad Institute Genome Sequencing Center for Infectious Disease"/>
            <person name="Wu L."/>
            <person name="Ma J."/>
        </authorList>
    </citation>
    <scope>NUCLEOTIDE SEQUENCE [LARGE SCALE GENOMIC DNA]</scope>
    <source>
        <strain evidence="7">CGMCC 1.16031</strain>
    </source>
</reference>
<evidence type="ECO:0000313" key="7">
    <source>
        <dbReference type="Proteomes" id="UP001596364"/>
    </source>
</evidence>
<evidence type="ECO:0000256" key="1">
    <source>
        <dbReference type="ARBA" id="ARBA00001947"/>
    </source>
</evidence>
<accession>A0ABW1XN53</accession>
<keyword evidence="7" id="KW-1185">Reference proteome</keyword>
<evidence type="ECO:0000256" key="3">
    <source>
        <dbReference type="ARBA" id="ARBA00022801"/>
    </source>
</evidence>
<organism evidence="6 7">
    <name type="scientific">Pseudobowmanella zhangzhouensis</name>
    <dbReference type="NCBI Taxonomy" id="1537679"/>
    <lineage>
        <taxon>Bacteria</taxon>
        <taxon>Pseudomonadati</taxon>
        <taxon>Pseudomonadota</taxon>
        <taxon>Gammaproteobacteria</taxon>
        <taxon>Alteromonadales</taxon>
        <taxon>Alteromonadaceae</taxon>
    </lineage>
</organism>
<comment type="caution">
    <text evidence="6">The sequence shown here is derived from an EMBL/GenBank/DDBJ whole genome shotgun (WGS) entry which is preliminary data.</text>
</comment>
<evidence type="ECO:0000256" key="4">
    <source>
        <dbReference type="ARBA" id="ARBA00022833"/>
    </source>
</evidence>
<comment type="cofactor">
    <cofactor evidence="1">
        <name>Zn(2+)</name>
        <dbReference type="ChEBI" id="CHEBI:29105"/>
    </cofactor>
</comment>
<dbReference type="PANTHER" id="PTHR15162:SF7">
    <property type="entry name" value="SUCCINYLGLUTAMATE DESUCCINYLASE"/>
    <property type="match status" value="1"/>
</dbReference>
<dbReference type="Gene3D" id="3.40.630.10">
    <property type="entry name" value="Zn peptidases"/>
    <property type="match status" value="1"/>
</dbReference>
<name>A0ABW1XN53_9ALTE</name>
<protein>
    <submittedName>
        <fullName evidence="6">Succinylglutamate desuccinylase/aspartoacylase family protein</fullName>
    </submittedName>
</protein>